<feature type="transmembrane region" description="Helical" evidence="2">
    <location>
        <begin position="20"/>
        <end position="45"/>
    </location>
</feature>
<dbReference type="Gramene" id="Kaladp0472s0012.1.v1.1">
    <property type="protein sequence ID" value="Kaladp0472s0012.1.v1.1.CDS.1"/>
    <property type="gene ID" value="Kaladp0472s0012.v1.1"/>
</dbReference>
<sequence length="210" mass="23726">MMTVSIAEPSSVEALAFNYLRFGLLVVANNFWTLVAVATAAVSFWRFKLAPSLARHHFRIPSALDVPPESPSSIPRQEQSAESTSVTPQAPTLETEGYDDGGLVTGKRVYSRFYYDDVMDGQEEEEPVEEEVEELVAHGDETMRFDVSERMRWLDLGFYEHQDLRVLDGNVVRLWDSCRVSLSPRATERAALDDKCGLIRLGALRRTIIR</sequence>
<dbReference type="AlphaFoldDB" id="A0A7N0V9S9"/>
<feature type="compositionally biased region" description="Polar residues" evidence="1">
    <location>
        <begin position="71"/>
        <end position="92"/>
    </location>
</feature>
<evidence type="ECO:0000256" key="1">
    <source>
        <dbReference type="SAM" id="MobiDB-lite"/>
    </source>
</evidence>
<dbReference type="PANTHER" id="PTHR36369:SF1">
    <property type="entry name" value="TRANSMEMBRANE PROTEIN"/>
    <property type="match status" value="1"/>
</dbReference>
<dbReference type="Proteomes" id="UP000594263">
    <property type="component" value="Unplaced"/>
</dbReference>
<accession>A0A7N0V9S9</accession>
<dbReference type="PANTHER" id="PTHR36369">
    <property type="entry name" value="TRANSMEMBRANE PROTEIN"/>
    <property type="match status" value="1"/>
</dbReference>
<keyword evidence="2" id="KW-0812">Transmembrane</keyword>
<protein>
    <submittedName>
        <fullName evidence="3">Uncharacterized protein</fullName>
    </submittedName>
</protein>
<evidence type="ECO:0000313" key="3">
    <source>
        <dbReference type="EnsemblPlants" id="Kaladp0472s0012.1.v1.1.CDS.1"/>
    </source>
</evidence>
<evidence type="ECO:0000313" key="4">
    <source>
        <dbReference type="Proteomes" id="UP000594263"/>
    </source>
</evidence>
<dbReference type="EnsemblPlants" id="Kaladp0472s0012.1.v1.1">
    <property type="protein sequence ID" value="Kaladp0472s0012.1.v1.1.CDS.1"/>
    <property type="gene ID" value="Kaladp0472s0012.v1.1"/>
</dbReference>
<keyword evidence="2" id="KW-0472">Membrane</keyword>
<evidence type="ECO:0000256" key="2">
    <source>
        <dbReference type="SAM" id="Phobius"/>
    </source>
</evidence>
<organism evidence="3 4">
    <name type="scientific">Kalanchoe fedtschenkoi</name>
    <name type="common">Lavender scallops</name>
    <name type="synonym">South American air plant</name>
    <dbReference type="NCBI Taxonomy" id="63787"/>
    <lineage>
        <taxon>Eukaryota</taxon>
        <taxon>Viridiplantae</taxon>
        <taxon>Streptophyta</taxon>
        <taxon>Embryophyta</taxon>
        <taxon>Tracheophyta</taxon>
        <taxon>Spermatophyta</taxon>
        <taxon>Magnoliopsida</taxon>
        <taxon>eudicotyledons</taxon>
        <taxon>Gunneridae</taxon>
        <taxon>Pentapetalae</taxon>
        <taxon>Saxifragales</taxon>
        <taxon>Crassulaceae</taxon>
        <taxon>Kalanchoe</taxon>
    </lineage>
</organism>
<name>A0A7N0V9S9_KALFE</name>
<feature type="region of interest" description="Disordered" evidence="1">
    <location>
        <begin position="64"/>
        <end position="100"/>
    </location>
</feature>
<reference evidence="3" key="1">
    <citation type="submission" date="2021-01" db="UniProtKB">
        <authorList>
            <consortium name="EnsemblPlants"/>
        </authorList>
    </citation>
    <scope>IDENTIFICATION</scope>
</reference>
<dbReference type="OMA" id="KFTVYYE"/>
<keyword evidence="2" id="KW-1133">Transmembrane helix</keyword>
<keyword evidence="4" id="KW-1185">Reference proteome</keyword>
<proteinExistence type="predicted"/>